<dbReference type="RefSeq" id="WP_221427391.1">
    <property type="nucleotide sequence ID" value="NZ_CP081296.1"/>
</dbReference>
<proteinExistence type="predicted"/>
<sequence>MGAIKAVFGWIFRNALLFALIVAALIAHSVWSEAQQAEQGRAIRSAG</sequence>
<keyword evidence="2" id="KW-1185">Reference proteome</keyword>
<dbReference type="EMBL" id="CP081296">
    <property type="protein sequence ID" value="QZD91685.1"/>
    <property type="molecule type" value="Genomic_DNA"/>
</dbReference>
<gene>
    <name evidence="1" type="ORF">K3162_08965</name>
</gene>
<evidence type="ECO:0000313" key="1">
    <source>
        <dbReference type="EMBL" id="QZD91685.1"/>
    </source>
</evidence>
<reference evidence="1 2" key="1">
    <citation type="submission" date="2021-08" db="EMBL/GenBank/DDBJ databases">
        <title>Comparative Genomics Analysis of the Genus Qipengyuania Reveals Extensive Genetic Diversity and Metabolic Versatility, Including the Description of Fifteen Novel Species.</title>
        <authorList>
            <person name="Liu Y."/>
        </authorList>
    </citation>
    <scope>NUCLEOTIDE SEQUENCE [LARGE SCALE GENOMIC DNA]</scope>
    <source>
        <strain evidence="1 2">1NDW3</strain>
    </source>
</reference>
<accession>A0ABX8ZRR1</accession>
<name>A0ABX8ZRR1_9SPHN</name>
<organism evidence="1 2">
    <name type="scientific">Qipengyuania xiapuensis</name>
    <dbReference type="NCBI Taxonomy" id="2867236"/>
    <lineage>
        <taxon>Bacteria</taxon>
        <taxon>Pseudomonadati</taxon>
        <taxon>Pseudomonadota</taxon>
        <taxon>Alphaproteobacteria</taxon>
        <taxon>Sphingomonadales</taxon>
        <taxon>Erythrobacteraceae</taxon>
        <taxon>Qipengyuania</taxon>
    </lineage>
</organism>
<protein>
    <submittedName>
        <fullName evidence="1">Uncharacterized protein</fullName>
    </submittedName>
</protein>
<dbReference type="Proteomes" id="UP000824300">
    <property type="component" value="Chromosome"/>
</dbReference>
<evidence type="ECO:0000313" key="2">
    <source>
        <dbReference type="Proteomes" id="UP000824300"/>
    </source>
</evidence>